<dbReference type="PIRSF" id="PIRSF005690">
    <property type="entry name" value="GerBA"/>
    <property type="match status" value="1"/>
</dbReference>
<evidence type="ECO:0000256" key="3">
    <source>
        <dbReference type="SAM" id="Phobius"/>
    </source>
</evidence>
<comment type="similarity">
    <text evidence="1">Belongs to the GerABKA family.</text>
</comment>
<evidence type="ECO:0000256" key="1">
    <source>
        <dbReference type="ARBA" id="ARBA00005278"/>
    </source>
</evidence>
<organism evidence="4 5">
    <name type="scientific">Clostridium paridis</name>
    <dbReference type="NCBI Taxonomy" id="2803863"/>
    <lineage>
        <taxon>Bacteria</taxon>
        <taxon>Bacillati</taxon>
        <taxon>Bacillota</taxon>
        <taxon>Clostridia</taxon>
        <taxon>Eubacteriales</taxon>
        <taxon>Clostridiaceae</taxon>
        <taxon>Clostridium</taxon>
    </lineage>
</organism>
<proteinExistence type="inferred from homology"/>
<dbReference type="GO" id="GO:0009847">
    <property type="term" value="P:spore germination"/>
    <property type="evidence" value="ECO:0007669"/>
    <property type="project" value="InterPro"/>
</dbReference>
<dbReference type="RefSeq" id="WP_202767844.1">
    <property type="nucleotide sequence ID" value="NZ_JAESWA010000022.1"/>
</dbReference>
<keyword evidence="5" id="KW-1185">Reference proteome</keyword>
<dbReference type="AlphaFoldDB" id="A0A937K5L4"/>
<keyword evidence="2 3" id="KW-0472">Membrane</keyword>
<dbReference type="InterPro" id="IPR004995">
    <property type="entry name" value="Spore_Ger"/>
</dbReference>
<reference evidence="4" key="1">
    <citation type="submission" date="2021-01" db="EMBL/GenBank/DDBJ databases">
        <title>Genome public.</title>
        <authorList>
            <person name="Liu C."/>
            <person name="Sun Q."/>
        </authorList>
    </citation>
    <scope>NUCLEOTIDE SEQUENCE</scope>
    <source>
        <strain evidence="4">YIM B02565</strain>
    </source>
</reference>
<feature type="transmembrane region" description="Helical" evidence="3">
    <location>
        <begin position="304"/>
        <end position="326"/>
    </location>
</feature>
<sequence>MKNSKKSKSSNESLLTDNRTLDKSLEKNITLIKGIFQKDDTLVTRRMENYSNSNLKGCLFFIQGMINSDYLSDSIIKPFLKLNEPNTNVNLIDLLETKVIFSNSINRTNELDKVLEAILIGDTVLLIDGCIDALIIASRGWEKRPIAEPDTEKVVRGPREGFGESLVVNLSMLRRKIQNPSLKFEFKKIGNETHTRVCICYIEGIAPKEILDELNSRLNKIDLDSILDSQYIEEFLNDAHLSPFETVGSTERPDTVAGKLLEGRVAILVDGTPFALTIPFLFIEYFQVNEDYYNNYVFMSFNRILRVIAAFLTVSVPAIYLSFVTYNQEMIPTPLLLSIYAARESIPFPTVLESILMLLVFEILRETGTRLPTSIGQTTSIVGALVLGQAAVDARIVSAPIVIVVALTGITGLLNIKNKAATILLRAIFLLCSAFLGIYGYIFALLGLVIHLMSLKSFGVPYMLAIGSIKPEYIKDVIIRAPWWYSKIHPFYISIKHKRKRGE</sequence>
<evidence type="ECO:0000313" key="5">
    <source>
        <dbReference type="Proteomes" id="UP000623681"/>
    </source>
</evidence>
<protein>
    <submittedName>
        <fullName evidence="4">Spore germination protein</fullName>
    </submittedName>
</protein>
<dbReference type="Pfam" id="PF03323">
    <property type="entry name" value="GerA"/>
    <property type="match status" value="1"/>
</dbReference>
<dbReference type="GO" id="GO:0016020">
    <property type="term" value="C:membrane"/>
    <property type="evidence" value="ECO:0007669"/>
    <property type="project" value="InterPro"/>
</dbReference>
<feature type="transmembrane region" description="Helical" evidence="3">
    <location>
        <begin position="428"/>
        <end position="453"/>
    </location>
</feature>
<evidence type="ECO:0000313" key="4">
    <source>
        <dbReference type="EMBL" id="MBL4932490.1"/>
    </source>
</evidence>
<accession>A0A937K5L4</accession>
<dbReference type="Proteomes" id="UP000623681">
    <property type="component" value="Unassembled WGS sequence"/>
</dbReference>
<gene>
    <name evidence="4" type="ORF">JK634_11775</name>
</gene>
<dbReference type="PANTHER" id="PTHR22550:SF5">
    <property type="entry name" value="LEUCINE ZIPPER PROTEIN 4"/>
    <property type="match status" value="1"/>
</dbReference>
<comment type="caution">
    <text evidence="4">The sequence shown here is derived from an EMBL/GenBank/DDBJ whole genome shotgun (WGS) entry which is preliminary data.</text>
</comment>
<dbReference type="PANTHER" id="PTHR22550">
    <property type="entry name" value="SPORE GERMINATION PROTEIN"/>
    <property type="match status" value="1"/>
</dbReference>
<dbReference type="InterPro" id="IPR050768">
    <property type="entry name" value="UPF0353/GerABKA_families"/>
</dbReference>
<feature type="transmembrane region" description="Helical" evidence="3">
    <location>
        <begin position="397"/>
        <end position="416"/>
    </location>
</feature>
<dbReference type="EMBL" id="JAESWA010000022">
    <property type="protein sequence ID" value="MBL4932490.1"/>
    <property type="molecule type" value="Genomic_DNA"/>
</dbReference>
<name>A0A937K5L4_9CLOT</name>
<evidence type="ECO:0000256" key="2">
    <source>
        <dbReference type="ARBA" id="ARBA00023136"/>
    </source>
</evidence>
<keyword evidence="3" id="KW-0812">Transmembrane</keyword>
<keyword evidence="3" id="KW-1133">Transmembrane helix</keyword>